<name>A0A7W8D1J1_9FIRM</name>
<accession>A0A7W8D1J1</accession>
<protein>
    <submittedName>
        <fullName evidence="1">Uncharacterized protein</fullName>
    </submittedName>
</protein>
<organism evidence="1 2">
    <name type="scientific">Faecalicoccus acidiformans</name>
    <dbReference type="NCBI Taxonomy" id="915173"/>
    <lineage>
        <taxon>Bacteria</taxon>
        <taxon>Bacillati</taxon>
        <taxon>Bacillota</taxon>
        <taxon>Erysipelotrichia</taxon>
        <taxon>Erysipelotrichales</taxon>
        <taxon>Erysipelotrichaceae</taxon>
        <taxon>Faecalicoccus</taxon>
    </lineage>
</organism>
<gene>
    <name evidence="1" type="ORF">HNQ43_001395</name>
</gene>
<evidence type="ECO:0000313" key="2">
    <source>
        <dbReference type="Proteomes" id="UP000521313"/>
    </source>
</evidence>
<evidence type="ECO:0000313" key="1">
    <source>
        <dbReference type="EMBL" id="MBB5185341.1"/>
    </source>
</evidence>
<sequence>MIHTGNRSEPFDCRYDERNITNLYYMNPVSNVLTSASLIEDIRGQSDFINSTRQERLDFLENEKLLREENNQNNKLFEVLE</sequence>
<dbReference type="RefSeq" id="WP_183376200.1">
    <property type="nucleotide sequence ID" value="NZ_JACHHD010000013.1"/>
</dbReference>
<dbReference type="Proteomes" id="UP000521313">
    <property type="component" value="Unassembled WGS sequence"/>
</dbReference>
<comment type="caution">
    <text evidence="1">The sequence shown here is derived from an EMBL/GenBank/DDBJ whole genome shotgun (WGS) entry which is preliminary data.</text>
</comment>
<proteinExistence type="predicted"/>
<dbReference type="EMBL" id="JACHHD010000013">
    <property type="protein sequence ID" value="MBB5185341.1"/>
    <property type="molecule type" value="Genomic_DNA"/>
</dbReference>
<dbReference type="AlphaFoldDB" id="A0A7W8D1J1"/>
<reference evidence="1 2" key="1">
    <citation type="submission" date="2020-08" db="EMBL/GenBank/DDBJ databases">
        <title>Genomic Encyclopedia of Type Strains, Phase IV (KMG-IV): sequencing the most valuable type-strain genomes for metagenomic binning, comparative biology and taxonomic classification.</title>
        <authorList>
            <person name="Goeker M."/>
        </authorList>
    </citation>
    <scope>NUCLEOTIDE SEQUENCE [LARGE SCALE GENOMIC DNA]</scope>
    <source>
        <strain evidence="1 2">DSM 26963</strain>
    </source>
</reference>